<dbReference type="Proteomes" id="UP000234323">
    <property type="component" value="Unassembled WGS sequence"/>
</dbReference>
<organism evidence="1 2">
    <name type="scientific">Rhizophagus irregularis</name>
    <dbReference type="NCBI Taxonomy" id="588596"/>
    <lineage>
        <taxon>Eukaryota</taxon>
        <taxon>Fungi</taxon>
        <taxon>Fungi incertae sedis</taxon>
        <taxon>Mucoromycota</taxon>
        <taxon>Glomeromycotina</taxon>
        <taxon>Glomeromycetes</taxon>
        <taxon>Glomerales</taxon>
        <taxon>Glomeraceae</taxon>
        <taxon>Rhizophagus</taxon>
    </lineage>
</organism>
<reference evidence="1 2" key="1">
    <citation type="submission" date="2015-10" db="EMBL/GenBank/DDBJ databases">
        <title>Genome analyses suggest a sexual origin of heterokaryosis in a supposedly ancient asexual fungus.</title>
        <authorList>
            <person name="Ropars J."/>
            <person name="Sedzielewska K."/>
            <person name="Noel J."/>
            <person name="Charron P."/>
            <person name="Farinelli L."/>
            <person name="Marton T."/>
            <person name="Kruger M."/>
            <person name="Pelin A."/>
            <person name="Brachmann A."/>
            <person name="Corradi N."/>
        </authorList>
    </citation>
    <scope>NUCLEOTIDE SEQUENCE [LARGE SCALE GENOMIC DNA]</scope>
    <source>
        <strain evidence="1 2">A4</strain>
    </source>
</reference>
<evidence type="ECO:0000313" key="2">
    <source>
        <dbReference type="Proteomes" id="UP000234323"/>
    </source>
</evidence>
<protein>
    <submittedName>
        <fullName evidence="1">Uncharacterized protein</fullName>
    </submittedName>
</protein>
<evidence type="ECO:0000313" key="1">
    <source>
        <dbReference type="EMBL" id="PKY40108.1"/>
    </source>
</evidence>
<sequence>MSHKYFDRDSSNWNILDFLNVCDVEPFDNKIDLGTRREKARAHLDNYRTA</sequence>
<proteinExistence type="predicted"/>
<gene>
    <name evidence="1" type="ORF">RhiirA4_394265</name>
</gene>
<dbReference type="EMBL" id="LLXI01000089">
    <property type="protein sequence ID" value="PKY40108.1"/>
    <property type="molecule type" value="Genomic_DNA"/>
</dbReference>
<accession>A0A2I1G0E9</accession>
<feature type="non-terminal residue" evidence="1">
    <location>
        <position position="50"/>
    </location>
</feature>
<comment type="caution">
    <text evidence="1">The sequence shown here is derived from an EMBL/GenBank/DDBJ whole genome shotgun (WGS) entry which is preliminary data.</text>
</comment>
<dbReference type="AlphaFoldDB" id="A0A2I1G0E9"/>
<keyword evidence="2" id="KW-1185">Reference proteome</keyword>
<name>A0A2I1G0E9_9GLOM</name>